<gene>
    <name evidence="3" type="ORF">BCR38DRAFT_488977</name>
</gene>
<evidence type="ECO:0000256" key="1">
    <source>
        <dbReference type="ARBA" id="ARBA00007355"/>
    </source>
</evidence>
<keyword evidence="4" id="KW-1185">Reference proteome</keyword>
<dbReference type="InterPro" id="IPR007763">
    <property type="entry name" value="NDUFA12"/>
</dbReference>
<proteinExistence type="inferred from homology"/>
<dbReference type="GeneID" id="63780559"/>
<evidence type="ECO:0000313" key="3">
    <source>
        <dbReference type="EMBL" id="ORY59245.1"/>
    </source>
</evidence>
<dbReference type="RefSeq" id="XP_040711939.1">
    <property type="nucleotide sequence ID" value="XM_040864347.1"/>
</dbReference>
<dbReference type="Proteomes" id="UP000193689">
    <property type="component" value="Unassembled WGS sequence"/>
</dbReference>
<feature type="compositionally biased region" description="Basic and acidic residues" evidence="2">
    <location>
        <begin position="157"/>
        <end position="174"/>
    </location>
</feature>
<dbReference type="GO" id="GO:0045271">
    <property type="term" value="C:respiratory chain complex I"/>
    <property type="evidence" value="ECO:0007669"/>
    <property type="project" value="InterPro"/>
</dbReference>
<comment type="similarity">
    <text evidence="1">Belongs to the complex I NDUFA12 subunit family.</text>
</comment>
<dbReference type="EMBL" id="MCFJ01000014">
    <property type="protein sequence ID" value="ORY59245.1"/>
    <property type="molecule type" value="Genomic_DNA"/>
</dbReference>
<dbReference type="InterPro" id="IPR052618">
    <property type="entry name" value="ComplexI_NDUFA12"/>
</dbReference>
<name>A0A1Y2DKG1_9PEZI</name>
<reference evidence="3 4" key="1">
    <citation type="submission" date="2016-07" db="EMBL/GenBank/DDBJ databases">
        <title>Pervasive Adenine N6-methylation of Active Genes in Fungi.</title>
        <authorList>
            <consortium name="DOE Joint Genome Institute"/>
            <person name="Mondo S.J."/>
            <person name="Dannebaum R.O."/>
            <person name="Kuo R.C."/>
            <person name="Labutti K."/>
            <person name="Haridas S."/>
            <person name="Kuo A."/>
            <person name="Salamov A."/>
            <person name="Ahrendt S.R."/>
            <person name="Lipzen A."/>
            <person name="Sullivan W."/>
            <person name="Andreopoulos W.B."/>
            <person name="Clum A."/>
            <person name="Lindquist E."/>
            <person name="Daum C."/>
            <person name="Ramamoorthy G.K."/>
            <person name="Gryganskyi A."/>
            <person name="Culley D."/>
            <person name="Magnuson J.K."/>
            <person name="James T.Y."/>
            <person name="O'Malley M.A."/>
            <person name="Stajich J.E."/>
            <person name="Spatafora J.W."/>
            <person name="Visel A."/>
            <person name="Grigoriev I.V."/>
        </authorList>
    </citation>
    <scope>NUCLEOTIDE SEQUENCE [LARGE SCALE GENOMIC DNA]</scope>
    <source>
        <strain evidence="3 4">CBS 129021</strain>
    </source>
</reference>
<dbReference type="Pfam" id="PF05071">
    <property type="entry name" value="NDUFA12"/>
    <property type="match status" value="1"/>
</dbReference>
<protein>
    <submittedName>
        <fullName evidence="3">Uncharacterized protein</fullName>
    </submittedName>
</protein>
<evidence type="ECO:0000313" key="4">
    <source>
        <dbReference type="Proteomes" id="UP000193689"/>
    </source>
</evidence>
<feature type="region of interest" description="Disordered" evidence="2">
    <location>
        <begin position="139"/>
        <end position="196"/>
    </location>
</feature>
<accession>A0A1Y2DKG1</accession>
<dbReference type="InParanoid" id="A0A1Y2DKG1"/>
<dbReference type="GO" id="GO:0005739">
    <property type="term" value="C:mitochondrion"/>
    <property type="evidence" value="ECO:0007669"/>
    <property type="project" value="TreeGrafter"/>
</dbReference>
<dbReference type="OrthoDB" id="10255576at2759"/>
<dbReference type="PANTHER" id="PTHR32470">
    <property type="entry name" value="ADH DEHYDROGENASE [UBIQUINONE] 1 ALPHA SUBCOMPLEX ASSEMBLY FACTOR 2"/>
    <property type="match status" value="1"/>
</dbReference>
<sequence>MSSPQIGPVLGAWYRWKALRLPWRRRFLVGLDLQGNTYWIFKLSGAESTERWRRIVKYPRSTQYSEVKITPQWHQWLRYQRENPPSIAEQAQEVTRQHQIKLLAAEADARWEAKPRVTDIPGNEKGQSVPVLGTAGTRARVEGTEGGEEVVGQAQEHGVKARDKPKEVKDDPWKRASGPSETWQPEAWSPSASKKR</sequence>
<organism evidence="3 4">
    <name type="scientific">Pseudomassariella vexata</name>
    <dbReference type="NCBI Taxonomy" id="1141098"/>
    <lineage>
        <taxon>Eukaryota</taxon>
        <taxon>Fungi</taxon>
        <taxon>Dikarya</taxon>
        <taxon>Ascomycota</taxon>
        <taxon>Pezizomycotina</taxon>
        <taxon>Sordariomycetes</taxon>
        <taxon>Xylariomycetidae</taxon>
        <taxon>Amphisphaeriales</taxon>
        <taxon>Pseudomassariaceae</taxon>
        <taxon>Pseudomassariella</taxon>
    </lineage>
</organism>
<dbReference type="STRING" id="1141098.A0A1Y2DKG1"/>
<dbReference type="GO" id="GO:0032981">
    <property type="term" value="P:mitochondrial respiratory chain complex I assembly"/>
    <property type="evidence" value="ECO:0007669"/>
    <property type="project" value="TreeGrafter"/>
</dbReference>
<dbReference type="AlphaFoldDB" id="A0A1Y2DKG1"/>
<evidence type="ECO:0000256" key="2">
    <source>
        <dbReference type="SAM" id="MobiDB-lite"/>
    </source>
</evidence>
<dbReference type="PANTHER" id="PTHR32470:SF2">
    <property type="entry name" value="NADH DEHYDROGENASE [UBIQUINONE] 1 ALPHA SUBCOMPLEX ASSEMBLY FACTOR 2"/>
    <property type="match status" value="1"/>
</dbReference>
<comment type="caution">
    <text evidence="3">The sequence shown here is derived from an EMBL/GenBank/DDBJ whole genome shotgun (WGS) entry which is preliminary data.</text>
</comment>